<evidence type="ECO:0000256" key="1">
    <source>
        <dbReference type="ARBA" id="ARBA00010838"/>
    </source>
</evidence>
<evidence type="ECO:0000256" key="5">
    <source>
        <dbReference type="PROSITE-ProRule" id="PRU10055"/>
    </source>
</evidence>
<dbReference type="EMBL" id="JALJOT010000010">
    <property type="protein sequence ID" value="KAK9906821.1"/>
    <property type="molecule type" value="Genomic_DNA"/>
</dbReference>
<dbReference type="PRINTS" id="PR00131">
    <property type="entry name" value="GLHYDRLASE1"/>
</dbReference>
<keyword evidence="4" id="KW-0326">Glycosidase</keyword>
<keyword evidence="7" id="KW-0732">Signal</keyword>
<dbReference type="PROSITE" id="PS00572">
    <property type="entry name" value="GLYCOSYL_HYDROL_F1_1"/>
    <property type="match status" value="1"/>
</dbReference>
<evidence type="ECO:0000256" key="3">
    <source>
        <dbReference type="ARBA" id="ARBA00022801"/>
    </source>
</evidence>
<name>A0ABR2YK50_9CHLO</name>
<dbReference type="PANTHER" id="PTHR10353">
    <property type="entry name" value="GLYCOSYL HYDROLASE"/>
    <property type="match status" value="1"/>
</dbReference>
<dbReference type="EC" id="3.2.1.21" evidence="2"/>
<keyword evidence="3" id="KW-0378">Hydrolase</keyword>
<evidence type="ECO:0000256" key="6">
    <source>
        <dbReference type="RuleBase" id="RU003690"/>
    </source>
</evidence>
<proteinExistence type="inferred from homology"/>
<dbReference type="PANTHER" id="PTHR10353:SF36">
    <property type="entry name" value="LP05116P"/>
    <property type="match status" value="1"/>
</dbReference>
<evidence type="ECO:0000256" key="7">
    <source>
        <dbReference type="SAM" id="SignalP"/>
    </source>
</evidence>
<organism evidence="8 9">
    <name type="scientific">Coccomyxa subellipsoidea</name>
    <dbReference type="NCBI Taxonomy" id="248742"/>
    <lineage>
        <taxon>Eukaryota</taxon>
        <taxon>Viridiplantae</taxon>
        <taxon>Chlorophyta</taxon>
        <taxon>core chlorophytes</taxon>
        <taxon>Trebouxiophyceae</taxon>
        <taxon>Trebouxiophyceae incertae sedis</taxon>
        <taxon>Coccomyxaceae</taxon>
        <taxon>Coccomyxa</taxon>
    </lineage>
</organism>
<sequence length="509" mass="56615">MGKLAHVACILLVVSVGASGQDLSPQRVSKFVNIFASAVMPEADDSASHALAPAAQAQAAISSAEFEGAYLEDGKGWSIWDERTNNPGAVPREKRVYLNQTGNVACDFYHRYREDMLTAKGLGATHYRMSIAWTRIFPNGDGAINQPGVDHYSEQIDFAIAIGLEPVLTCYHWDLPQALQERFGGWNSEQIVPIFATYAATIFKAFGDRVLYWTTINEPKTFCWEGYGGGMHAPGISDEEQVANCSLNVLKSHAAAFKKFKELVPGGKISMNLNAEWTLPFDPNSELDKAAAERKMEFEFGVFAHPIFFGQFPESVRARLPYLPEISPELAEALVGSFNYIALNHYTSTYARHKDGATSQIGRCDYEVSHVGADGLTLGEPGDSGWLYSVPWGFRKVLNYVNDMYKPDEISVTENGFNVPGESDMTMDQILNDTKRIKFFKEYTESGVAAAVYDKVPITSYYAWAQTDNFEWQDGYSKHFGVIHVNFTTQKRTKKASARFLEGIFSNAK</sequence>
<accession>A0ABR2YK50</accession>
<evidence type="ECO:0000313" key="8">
    <source>
        <dbReference type="EMBL" id="KAK9906821.1"/>
    </source>
</evidence>
<dbReference type="InterPro" id="IPR001360">
    <property type="entry name" value="Glyco_hydro_1"/>
</dbReference>
<dbReference type="InterPro" id="IPR018120">
    <property type="entry name" value="Glyco_hydro_1_AS"/>
</dbReference>
<evidence type="ECO:0000313" key="9">
    <source>
        <dbReference type="Proteomes" id="UP001491310"/>
    </source>
</evidence>
<comment type="caution">
    <text evidence="8">The sequence shown here is derived from an EMBL/GenBank/DDBJ whole genome shotgun (WGS) entry which is preliminary data.</text>
</comment>
<feature type="signal peptide" evidence="7">
    <location>
        <begin position="1"/>
        <end position="20"/>
    </location>
</feature>
<dbReference type="Pfam" id="PF00232">
    <property type="entry name" value="Glyco_hydro_1"/>
    <property type="match status" value="1"/>
</dbReference>
<evidence type="ECO:0000256" key="4">
    <source>
        <dbReference type="ARBA" id="ARBA00023295"/>
    </source>
</evidence>
<dbReference type="InterPro" id="IPR017853">
    <property type="entry name" value="GH"/>
</dbReference>
<feature type="chain" id="PRO_5046853589" description="beta-glucosidase" evidence="7">
    <location>
        <begin position="21"/>
        <end position="509"/>
    </location>
</feature>
<reference evidence="8 9" key="1">
    <citation type="journal article" date="2024" name="Nat. Commun.">
        <title>Phylogenomics reveals the evolutionary origins of lichenization in chlorophyte algae.</title>
        <authorList>
            <person name="Puginier C."/>
            <person name="Libourel C."/>
            <person name="Otte J."/>
            <person name="Skaloud P."/>
            <person name="Haon M."/>
            <person name="Grisel S."/>
            <person name="Petersen M."/>
            <person name="Berrin J.G."/>
            <person name="Delaux P.M."/>
            <person name="Dal Grande F."/>
            <person name="Keller J."/>
        </authorList>
    </citation>
    <scope>NUCLEOTIDE SEQUENCE [LARGE SCALE GENOMIC DNA]</scope>
    <source>
        <strain evidence="8 9">SAG 216-7</strain>
    </source>
</reference>
<dbReference type="Proteomes" id="UP001491310">
    <property type="component" value="Unassembled WGS sequence"/>
</dbReference>
<keyword evidence="9" id="KW-1185">Reference proteome</keyword>
<dbReference type="SUPFAM" id="SSF51445">
    <property type="entry name" value="(Trans)glycosidases"/>
    <property type="match status" value="1"/>
</dbReference>
<dbReference type="Gene3D" id="3.20.20.80">
    <property type="entry name" value="Glycosidases"/>
    <property type="match status" value="1"/>
</dbReference>
<protein>
    <recommendedName>
        <fullName evidence="2">beta-glucosidase</fullName>
        <ecNumber evidence="2">3.2.1.21</ecNumber>
    </recommendedName>
</protein>
<comment type="similarity">
    <text evidence="1 6">Belongs to the glycosyl hydrolase 1 family.</text>
</comment>
<gene>
    <name evidence="8" type="ORF">WJX75_008592</name>
</gene>
<feature type="active site" description="Nucleophile" evidence="5">
    <location>
        <position position="414"/>
    </location>
</feature>
<evidence type="ECO:0000256" key="2">
    <source>
        <dbReference type="ARBA" id="ARBA00012744"/>
    </source>
</evidence>